<keyword evidence="4" id="KW-1185">Reference proteome</keyword>
<evidence type="ECO:0000256" key="2">
    <source>
        <dbReference type="PROSITE-ProRule" id="PRU00708"/>
    </source>
</evidence>
<dbReference type="OrthoDB" id="1910828at2759"/>
<reference evidence="3" key="1">
    <citation type="submission" date="2021-01" db="EMBL/GenBank/DDBJ databases">
        <title>Adiantum capillus-veneris genome.</title>
        <authorList>
            <person name="Fang Y."/>
            <person name="Liao Q."/>
        </authorList>
    </citation>
    <scope>NUCLEOTIDE SEQUENCE</scope>
    <source>
        <strain evidence="3">H3</strain>
        <tissue evidence="3">Leaf</tissue>
    </source>
</reference>
<feature type="repeat" description="PPR" evidence="2">
    <location>
        <begin position="232"/>
        <end position="266"/>
    </location>
</feature>
<dbReference type="Pfam" id="PF13041">
    <property type="entry name" value="PPR_2"/>
    <property type="match status" value="4"/>
</dbReference>
<gene>
    <name evidence="3" type="ORF">GOP47_0017026</name>
</gene>
<dbReference type="PANTHER" id="PTHR47926">
    <property type="entry name" value="PENTATRICOPEPTIDE REPEAT-CONTAINING PROTEIN"/>
    <property type="match status" value="1"/>
</dbReference>
<dbReference type="FunFam" id="1.25.40.10:FF:000227">
    <property type="entry name" value="Pentatricopeptide repeat-containing protein At3g13880"/>
    <property type="match status" value="1"/>
</dbReference>
<dbReference type="AlphaFoldDB" id="A0A9D4ZDJ7"/>
<feature type="repeat" description="PPR" evidence="2">
    <location>
        <begin position="131"/>
        <end position="165"/>
    </location>
</feature>
<keyword evidence="1" id="KW-0677">Repeat</keyword>
<feature type="repeat" description="PPR" evidence="2">
    <location>
        <begin position="333"/>
        <end position="367"/>
    </location>
</feature>
<evidence type="ECO:0000313" key="4">
    <source>
        <dbReference type="Proteomes" id="UP000886520"/>
    </source>
</evidence>
<dbReference type="GO" id="GO:0009451">
    <property type="term" value="P:RNA modification"/>
    <property type="evidence" value="ECO:0007669"/>
    <property type="project" value="InterPro"/>
</dbReference>
<proteinExistence type="predicted"/>
<dbReference type="InterPro" id="IPR011990">
    <property type="entry name" value="TPR-like_helical_dom_sf"/>
</dbReference>
<dbReference type="InterPro" id="IPR002885">
    <property type="entry name" value="PPR_rpt"/>
</dbReference>
<dbReference type="Pfam" id="PF01535">
    <property type="entry name" value="PPR"/>
    <property type="match status" value="5"/>
</dbReference>
<accession>A0A9D4ZDJ7</accession>
<evidence type="ECO:0000256" key="1">
    <source>
        <dbReference type="ARBA" id="ARBA00022737"/>
    </source>
</evidence>
<dbReference type="PROSITE" id="PS51375">
    <property type="entry name" value="PPR"/>
    <property type="match status" value="4"/>
</dbReference>
<sequence>MLVSRPAGATSLLVIRSPFSCLRRWIAAWVAAEAKIGVENPLKQNKPKPFEPSTCLHPSPLPNGSVLTYVSALRSCISSHSVVDGMSVHANIVIHSLEHDLLLHDLLVRMYVTCGALVHAHALISSALQQSISSWNILIKAYVEHGWRNEAFHMFAKISQVKIQPDIFTYSAVLSACTKMDDLEEGRLLHSCMMEDTQDFDDSAYTSLITMYGKGGDLESAFRVSQYISVRDTVVWNALISVHVQHGKWEEALSLLFQMQQEGMHLNRVTVITILTACNNKELIAEGQRIHVLILNSKCDTNMVVGTALLNMYSKCGSAMEARRVFDRLGFQDLVSWNAMIATYVVHGFQIQALQLFEQMQQVGVLTDRITFINVLDASIEHANVREVNRAHTRILSKGLHTNVVVATALMGMYGKCGSLEGAQEVFDSLPNRDLIAWNAMLAMQAEHDEGKRTPQYFALMLSEGVLPAKASFASTLSAYHDSDLLAEGKRLHARLVGSKLDSDNVLGNALVNMYSKCECLDDARDIFWRLPERDIVSWNTLISGCAQLEDKKESWQLFEQMRLEGLPLDRFTFISILDVFITQAALVKGKLVHSCFLSSSFSSDVMVGTAVVTMYGKCGSLRDAERAFNNMPKQNIVSWNAFLGTFAQHGQAKQAIYHFQRMKHKLNPDKVTFTIILNACSHAGLVDEGWDIFSSITEVYRMTPSIDHYACMIDLLGRVGRLAEAEDLLRIAPCERNAVLYKTLLGACMQQNDVERAEHAARNAFKFDVKDPTPLVMLSNMYCAATR</sequence>
<dbReference type="FunFam" id="1.25.40.10:FF:000285">
    <property type="entry name" value="Pentatricopeptide repeat-containing protein, chloroplastic"/>
    <property type="match status" value="1"/>
</dbReference>
<dbReference type="EMBL" id="JABFUD020000016">
    <property type="protein sequence ID" value="KAI5068681.1"/>
    <property type="molecule type" value="Genomic_DNA"/>
</dbReference>
<dbReference type="PANTHER" id="PTHR47926:SF533">
    <property type="entry name" value="DYW DOMAIN-CONTAINING PROTEIN"/>
    <property type="match status" value="1"/>
</dbReference>
<dbReference type="FunFam" id="1.25.40.10:FF:000090">
    <property type="entry name" value="Pentatricopeptide repeat-containing protein, chloroplastic"/>
    <property type="match status" value="1"/>
</dbReference>
<feature type="repeat" description="PPR" evidence="2">
    <location>
        <begin position="535"/>
        <end position="569"/>
    </location>
</feature>
<dbReference type="NCBIfam" id="TIGR00756">
    <property type="entry name" value="PPR"/>
    <property type="match status" value="4"/>
</dbReference>
<dbReference type="GO" id="GO:0003723">
    <property type="term" value="F:RNA binding"/>
    <property type="evidence" value="ECO:0007669"/>
    <property type="project" value="InterPro"/>
</dbReference>
<name>A0A9D4ZDJ7_ADICA</name>
<dbReference type="Gene3D" id="1.25.40.10">
    <property type="entry name" value="Tetratricopeptide repeat domain"/>
    <property type="match status" value="6"/>
</dbReference>
<evidence type="ECO:0008006" key="5">
    <source>
        <dbReference type="Google" id="ProtNLM"/>
    </source>
</evidence>
<dbReference type="Proteomes" id="UP000886520">
    <property type="component" value="Chromosome 16"/>
</dbReference>
<comment type="caution">
    <text evidence="3">The sequence shown here is derived from an EMBL/GenBank/DDBJ whole genome shotgun (WGS) entry which is preliminary data.</text>
</comment>
<organism evidence="3 4">
    <name type="scientific">Adiantum capillus-veneris</name>
    <name type="common">Maidenhair fern</name>
    <dbReference type="NCBI Taxonomy" id="13818"/>
    <lineage>
        <taxon>Eukaryota</taxon>
        <taxon>Viridiplantae</taxon>
        <taxon>Streptophyta</taxon>
        <taxon>Embryophyta</taxon>
        <taxon>Tracheophyta</taxon>
        <taxon>Polypodiopsida</taxon>
        <taxon>Polypodiidae</taxon>
        <taxon>Polypodiales</taxon>
        <taxon>Pteridineae</taxon>
        <taxon>Pteridaceae</taxon>
        <taxon>Vittarioideae</taxon>
        <taxon>Adiantum</taxon>
    </lineage>
</organism>
<protein>
    <recommendedName>
        <fullName evidence="5">Pentatricopeptide repeat-containing protein</fullName>
    </recommendedName>
</protein>
<dbReference type="InterPro" id="IPR046960">
    <property type="entry name" value="PPR_At4g14850-like_plant"/>
</dbReference>
<evidence type="ECO:0000313" key="3">
    <source>
        <dbReference type="EMBL" id="KAI5068681.1"/>
    </source>
</evidence>